<name>A0A160TXA8_9ZZZZ</name>
<dbReference type="NCBIfam" id="TIGR01313">
    <property type="entry name" value="therm_gnt_kin"/>
    <property type="match status" value="1"/>
</dbReference>
<organism evidence="9">
    <name type="scientific">hydrothermal vent metagenome</name>
    <dbReference type="NCBI Taxonomy" id="652676"/>
    <lineage>
        <taxon>unclassified sequences</taxon>
        <taxon>metagenomes</taxon>
        <taxon>ecological metagenomes</taxon>
    </lineage>
</organism>
<dbReference type="EMBL" id="CZRL01000104">
    <property type="protein sequence ID" value="CUS54638.1"/>
    <property type="molecule type" value="Genomic_DNA"/>
</dbReference>
<dbReference type="Pfam" id="PF01202">
    <property type="entry name" value="SKI"/>
    <property type="match status" value="1"/>
</dbReference>
<evidence type="ECO:0000256" key="8">
    <source>
        <dbReference type="ARBA" id="ARBA00048090"/>
    </source>
</evidence>
<comment type="similarity">
    <text evidence="2">Belongs to the gluconokinase GntK/GntV family.</text>
</comment>
<keyword evidence="6 9" id="KW-0418">Kinase</keyword>
<dbReference type="InterPro" id="IPR027417">
    <property type="entry name" value="P-loop_NTPase"/>
</dbReference>
<accession>A0A160TXA8</accession>
<dbReference type="AlphaFoldDB" id="A0A160TXA8"/>
<dbReference type="GO" id="GO:0005524">
    <property type="term" value="F:ATP binding"/>
    <property type="evidence" value="ECO:0007669"/>
    <property type="project" value="UniProtKB-KW"/>
</dbReference>
<gene>
    <name evidence="9" type="ORF">MGWOODY_XGa893</name>
</gene>
<proteinExistence type="inferred from homology"/>
<dbReference type="FunFam" id="3.40.50.300:FF:000522">
    <property type="entry name" value="Gluconokinase"/>
    <property type="match status" value="1"/>
</dbReference>
<evidence type="ECO:0000256" key="2">
    <source>
        <dbReference type="ARBA" id="ARBA00008420"/>
    </source>
</evidence>
<sequence length="162" mass="18282">MGVSGSGKTTIGQLLSAELICSFIDGDDFHPSVNIKKMSSGEALTDEDRWPWLEILTDKIQEYIQQEQSMVLACSALKKSYREILCVERELVQFIYLKGNYATIVRRMQSRENHFMTKSLLQSQFATLEEPEDAIVVDISPSPSEILKSIRGLLHLKASPET</sequence>
<dbReference type="EC" id="2.7.1.12" evidence="3"/>
<evidence type="ECO:0000256" key="1">
    <source>
        <dbReference type="ARBA" id="ARBA00004761"/>
    </source>
</evidence>
<protein>
    <recommendedName>
        <fullName evidence="3">gluconokinase</fullName>
        <ecNumber evidence="3">2.7.1.12</ecNumber>
    </recommendedName>
</protein>
<dbReference type="PANTHER" id="PTHR43442">
    <property type="entry name" value="GLUCONOKINASE-RELATED"/>
    <property type="match status" value="1"/>
</dbReference>
<comment type="catalytic activity">
    <reaction evidence="8">
        <text>D-gluconate + ATP = 6-phospho-D-gluconate + ADP + H(+)</text>
        <dbReference type="Rhea" id="RHEA:19433"/>
        <dbReference type="ChEBI" id="CHEBI:15378"/>
        <dbReference type="ChEBI" id="CHEBI:18391"/>
        <dbReference type="ChEBI" id="CHEBI:30616"/>
        <dbReference type="ChEBI" id="CHEBI:58759"/>
        <dbReference type="ChEBI" id="CHEBI:456216"/>
        <dbReference type="EC" id="2.7.1.12"/>
    </reaction>
</comment>
<evidence type="ECO:0000256" key="7">
    <source>
        <dbReference type="ARBA" id="ARBA00022840"/>
    </source>
</evidence>
<dbReference type="PANTHER" id="PTHR43442:SF3">
    <property type="entry name" value="GLUCONOKINASE-RELATED"/>
    <property type="match status" value="1"/>
</dbReference>
<dbReference type="InterPro" id="IPR031322">
    <property type="entry name" value="Shikimate/glucono_kinase"/>
</dbReference>
<dbReference type="GO" id="GO:0005975">
    <property type="term" value="P:carbohydrate metabolic process"/>
    <property type="evidence" value="ECO:0007669"/>
    <property type="project" value="InterPro"/>
</dbReference>
<dbReference type="InterPro" id="IPR006001">
    <property type="entry name" value="Therm_gnt_kin"/>
</dbReference>
<keyword evidence="7" id="KW-0067">ATP-binding</keyword>
<reference evidence="9" key="1">
    <citation type="submission" date="2015-10" db="EMBL/GenBank/DDBJ databases">
        <authorList>
            <person name="Gilbert D.G."/>
        </authorList>
    </citation>
    <scope>NUCLEOTIDE SEQUENCE</scope>
</reference>
<keyword evidence="4 9" id="KW-0808">Transferase</keyword>
<dbReference type="CDD" id="cd02021">
    <property type="entry name" value="GntK"/>
    <property type="match status" value="1"/>
</dbReference>
<dbReference type="GO" id="GO:0005737">
    <property type="term" value="C:cytoplasm"/>
    <property type="evidence" value="ECO:0007669"/>
    <property type="project" value="TreeGrafter"/>
</dbReference>
<dbReference type="Gene3D" id="3.40.50.300">
    <property type="entry name" value="P-loop containing nucleotide triphosphate hydrolases"/>
    <property type="match status" value="1"/>
</dbReference>
<evidence type="ECO:0000256" key="6">
    <source>
        <dbReference type="ARBA" id="ARBA00022777"/>
    </source>
</evidence>
<comment type="pathway">
    <text evidence="1">Carbohydrate acid metabolism.</text>
</comment>
<evidence type="ECO:0000313" key="9">
    <source>
        <dbReference type="EMBL" id="CUS54638.1"/>
    </source>
</evidence>
<evidence type="ECO:0000256" key="4">
    <source>
        <dbReference type="ARBA" id="ARBA00022679"/>
    </source>
</evidence>
<dbReference type="GO" id="GO:0046316">
    <property type="term" value="F:gluconokinase activity"/>
    <property type="evidence" value="ECO:0007669"/>
    <property type="project" value="UniProtKB-EC"/>
</dbReference>
<dbReference type="SUPFAM" id="SSF52540">
    <property type="entry name" value="P-loop containing nucleoside triphosphate hydrolases"/>
    <property type="match status" value="1"/>
</dbReference>
<evidence type="ECO:0000256" key="5">
    <source>
        <dbReference type="ARBA" id="ARBA00022741"/>
    </source>
</evidence>
<keyword evidence="5" id="KW-0547">Nucleotide-binding</keyword>
<evidence type="ECO:0000256" key="3">
    <source>
        <dbReference type="ARBA" id="ARBA00012054"/>
    </source>
</evidence>